<dbReference type="Proteomes" id="UP000193942">
    <property type="component" value="Unassembled WGS sequence"/>
</dbReference>
<reference evidence="1 2" key="1">
    <citation type="submission" date="2010-04" db="EMBL/GenBank/DDBJ databases">
        <title>The Genome Sequence of Escherichia coli TA447.</title>
        <authorList>
            <consortium name="The Broad Institute Genome Sequencing Platform"/>
            <consortium name="The Broad Institute Genome Sequencing Center for Infectious Disease"/>
            <person name="Feldgarden M."/>
            <person name="Gordon D.M."/>
            <person name="Johnson J.R."/>
            <person name="Johnston B.D."/>
            <person name="Young S."/>
            <person name="Zeng Q."/>
            <person name="Koehrsen M."/>
            <person name="Alvarado L."/>
            <person name="Berlin A.M."/>
            <person name="Borenstein D."/>
            <person name="Chapman S.B."/>
            <person name="Chen Z."/>
            <person name="Engels R."/>
            <person name="Freedman E."/>
            <person name="Gellesch M."/>
            <person name="Goldberg J."/>
            <person name="Griggs A."/>
            <person name="Gujja S."/>
            <person name="Heilman E.R."/>
            <person name="Heiman D.I."/>
            <person name="Hepburn T.A."/>
            <person name="Howarth C."/>
            <person name="Jen D."/>
            <person name="Larson L."/>
            <person name="Mehta T."/>
            <person name="Park D."/>
            <person name="Pearson M."/>
            <person name="Richards J."/>
            <person name="Roberts A."/>
            <person name="Saif S."/>
            <person name="Shea T.D."/>
            <person name="Shenoy N."/>
            <person name="Sisk P."/>
            <person name="Stolte C."/>
            <person name="Sykes S.N."/>
            <person name="Walk T."/>
            <person name="White J."/>
            <person name="Yandava C."/>
            <person name="Haas B."/>
            <person name="Henn M.R."/>
            <person name="Nusbaum C."/>
            <person name="Birren B."/>
        </authorList>
    </citation>
    <scope>NUCLEOTIDE SEQUENCE [LARGE SCALE GENOMIC DNA]</scope>
    <source>
        <strain evidence="1 2">TA447</strain>
    </source>
</reference>
<sequence>MKNCAGRMASVKNWSSVSVMCCWEKRKGENVMAVETKEKTSAEIALKLKPIVEAALAEEGNVHIATKAESLYLLMQIVVGPLIAGQIIRESQINQ</sequence>
<organism evidence="1 2">
    <name type="scientific">Escherichia coli TA447</name>
    <dbReference type="NCBI Taxonomy" id="656447"/>
    <lineage>
        <taxon>Bacteria</taxon>
        <taxon>Pseudomonadati</taxon>
        <taxon>Pseudomonadota</taxon>
        <taxon>Gammaproteobacteria</taxon>
        <taxon>Enterobacterales</taxon>
        <taxon>Enterobacteriaceae</taxon>
        <taxon>Escherichia</taxon>
    </lineage>
</organism>
<gene>
    <name evidence="1" type="ORF">ECXG_03236</name>
</gene>
<accession>A0A1X3J122</accession>
<protein>
    <submittedName>
        <fullName evidence="1">Protein gp27</fullName>
    </submittedName>
</protein>
<dbReference type="EMBL" id="ADIZ01000017">
    <property type="protein sequence ID" value="OSK94371.1"/>
    <property type="molecule type" value="Genomic_DNA"/>
</dbReference>
<evidence type="ECO:0000313" key="2">
    <source>
        <dbReference type="Proteomes" id="UP000193942"/>
    </source>
</evidence>
<dbReference type="AlphaFoldDB" id="A0A1X3J122"/>
<name>A0A1X3J122_ECOLX</name>
<evidence type="ECO:0000313" key="1">
    <source>
        <dbReference type="EMBL" id="OSK94371.1"/>
    </source>
</evidence>
<comment type="caution">
    <text evidence="1">The sequence shown here is derived from an EMBL/GenBank/DDBJ whole genome shotgun (WGS) entry which is preliminary data.</text>
</comment>
<proteinExistence type="predicted"/>